<dbReference type="GO" id="GO:0003700">
    <property type="term" value="F:DNA-binding transcription factor activity"/>
    <property type="evidence" value="ECO:0007669"/>
    <property type="project" value="InterPro"/>
</dbReference>
<dbReference type="SUPFAM" id="SSF46785">
    <property type="entry name" value="Winged helix' DNA-binding domain"/>
    <property type="match status" value="1"/>
</dbReference>
<evidence type="ECO:0000313" key="6">
    <source>
        <dbReference type="EMBL" id="KEZ75751.1"/>
    </source>
</evidence>
<dbReference type="PROSITE" id="PS00894">
    <property type="entry name" value="HTH_DEOR_1"/>
    <property type="match status" value="1"/>
</dbReference>
<keyword evidence="1" id="KW-0678">Repressor</keyword>
<dbReference type="AlphaFoldDB" id="A0A084IGB7"/>
<evidence type="ECO:0000256" key="2">
    <source>
        <dbReference type="ARBA" id="ARBA00023015"/>
    </source>
</evidence>
<proteinExistence type="predicted"/>
<keyword evidence="2" id="KW-0805">Transcription regulation</keyword>
<dbReference type="PANTHER" id="PTHR30363:SF4">
    <property type="entry name" value="GLYCEROL-3-PHOSPHATE REGULON REPRESSOR"/>
    <property type="match status" value="1"/>
</dbReference>
<organism evidence="6 7">
    <name type="scientific">Salinisphaera hydrothermalis (strain C41B8)</name>
    <dbReference type="NCBI Taxonomy" id="1304275"/>
    <lineage>
        <taxon>Bacteria</taxon>
        <taxon>Pseudomonadati</taxon>
        <taxon>Pseudomonadota</taxon>
        <taxon>Gammaproteobacteria</taxon>
        <taxon>Salinisphaerales</taxon>
        <taxon>Salinisphaeraceae</taxon>
        <taxon>Salinisphaera</taxon>
    </lineage>
</organism>
<dbReference type="PRINTS" id="PR00037">
    <property type="entry name" value="HTHLACR"/>
</dbReference>
<accession>A0A084IGB7</accession>
<dbReference type="PANTHER" id="PTHR30363">
    <property type="entry name" value="HTH-TYPE TRANSCRIPTIONAL REGULATOR SRLR-RELATED"/>
    <property type="match status" value="1"/>
</dbReference>
<dbReference type="InterPro" id="IPR001034">
    <property type="entry name" value="DeoR_HTH"/>
</dbReference>
<keyword evidence="4" id="KW-0804">Transcription</keyword>
<dbReference type="STRING" id="1304275.C41B8_18402"/>
<dbReference type="Pfam" id="PF08220">
    <property type="entry name" value="HTH_DeoR"/>
    <property type="match status" value="1"/>
</dbReference>
<reference evidence="6 7" key="1">
    <citation type="submission" date="2013-03" db="EMBL/GenBank/DDBJ databases">
        <title>Salinisphaera hydrothermalis C41B8 Genome Sequencing.</title>
        <authorList>
            <person name="Li C."/>
            <person name="Lai Q."/>
            <person name="Shao Z."/>
        </authorList>
    </citation>
    <scope>NUCLEOTIDE SEQUENCE [LARGE SCALE GENOMIC DNA]</scope>
    <source>
        <strain evidence="6 7">C41B8</strain>
    </source>
</reference>
<dbReference type="Proteomes" id="UP000028302">
    <property type="component" value="Unassembled WGS sequence"/>
</dbReference>
<dbReference type="Pfam" id="PF00455">
    <property type="entry name" value="DeoRC"/>
    <property type="match status" value="1"/>
</dbReference>
<dbReference type="SUPFAM" id="SSF100950">
    <property type="entry name" value="NagB/RpiA/CoA transferase-like"/>
    <property type="match status" value="1"/>
</dbReference>
<evidence type="ECO:0000259" key="5">
    <source>
        <dbReference type="PROSITE" id="PS51000"/>
    </source>
</evidence>
<dbReference type="RefSeq" id="WP_037341607.1">
    <property type="nucleotide sequence ID" value="NZ_APNK01000056.1"/>
</dbReference>
<dbReference type="EMBL" id="APNK01000056">
    <property type="protein sequence ID" value="KEZ75751.1"/>
    <property type="molecule type" value="Genomic_DNA"/>
</dbReference>
<name>A0A084IGB7_SALHC</name>
<dbReference type="InterPro" id="IPR036390">
    <property type="entry name" value="WH_DNA-bd_sf"/>
</dbReference>
<gene>
    <name evidence="6" type="ORF">C41B8_18402</name>
</gene>
<evidence type="ECO:0000256" key="4">
    <source>
        <dbReference type="ARBA" id="ARBA00023163"/>
    </source>
</evidence>
<dbReference type="Gene3D" id="3.40.50.1360">
    <property type="match status" value="1"/>
</dbReference>
<dbReference type="PROSITE" id="PS51000">
    <property type="entry name" value="HTH_DEOR_2"/>
    <property type="match status" value="1"/>
</dbReference>
<dbReference type="SMART" id="SM00420">
    <property type="entry name" value="HTH_DEOR"/>
    <property type="match status" value="1"/>
</dbReference>
<protein>
    <submittedName>
        <fullName evidence="6">DeoR family transcriptional regulator</fullName>
    </submittedName>
</protein>
<dbReference type="InterPro" id="IPR014036">
    <property type="entry name" value="DeoR-like_C"/>
</dbReference>
<keyword evidence="7" id="KW-1185">Reference proteome</keyword>
<dbReference type="InterPro" id="IPR037171">
    <property type="entry name" value="NagB/RpiA_transferase-like"/>
</dbReference>
<dbReference type="OrthoDB" id="6846621at2"/>
<evidence type="ECO:0000313" key="7">
    <source>
        <dbReference type="Proteomes" id="UP000028302"/>
    </source>
</evidence>
<dbReference type="GO" id="GO:0003677">
    <property type="term" value="F:DNA binding"/>
    <property type="evidence" value="ECO:0007669"/>
    <property type="project" value="UniProtKB-KW"/>
</dbReference>
<sequence>MLKATRQDALLRQLESAGSIGAAEAAEHLGVSEDTVRRDLRELEAAGTLQRVHGGAIPRATPPASYAQRARAAQPGKDSIAQRAAALACDGQLLFLDGGSTALNVARSLSPALHATVVTNAPAVAALLIDHPGVTVYLAGGELNKDLGVTLGSDTTRFLGSFRADISFIGVCALDPDAGLTIPSPQELATKRLMISQSTLVVALADARKLGHAFPYVVAPADAVTDLVTDSEAPKQQLAAYRRLGINIHQ</sequence>
<dbReference type="InterPro" id="IPR018356">
    <property type="entry name" value="Tscrpt_reg_HTH_DeoR_CS"/>
</dbReference>
<comment type="caution">
    <text evidence="6">The sequence shown here is derived from an EMBL/GenBank/DDBJ whole genome shotgun (WGS) entry which is preliminary data.</text>
</comment>
<evidence type="ECO:0000256" key="1">
    <source>
        <dbReference type="ARBA" id="ARBA00022491"/>
    </source>
</evidence>
<dbReference type="InterPro" id="IPR036388">
    <property type="entry name" value="WH-like_DNA-bd_sf"/>
</dbReference>
<evidence type="ECO:0000256" key="3">
    <source>
        <dbReference type="ARBA" id="ARBA00023125"/>
    </source>
</evidence>
<dbReference type="SMART" id="SM01134">
    <property type="entry name" value="DeoRC"/>
    <property type="match status" value="1"/>
</dbReference>
<dbReference type="Gene3D" id="1.10.10.10">
    <property type="entry name" value="Winged helix-like DNA-binding domain superfamily/Winged helix DNA-binding domain"/>
    <property type="match status" value="1"/>
</dbReference>
<keyword evidence="3" id="KW-0238">DNA-binding</keyword>
<feature type="domain" description="HTH deoR-type" evidence="5">
    <location>
        <begin position="3"/>
        <end position="58"/>
    </location>
</feature>
<dbReference type="eggNOG" id="COG1349">
    <property type="taxonomic scope" value="Bacteria"/>
</dbReference>
<dbReference type="InterPro" id="IPR050313">
    <property type="entry name" value="Carb_Metab_HTH_regulators"/>
</dbReference>